<keyword evidence="2" id="KW-0472">Membrane</keyword>
<proteinExistence type="predicted"/>
<sequence length="206" mass="22341">MTGVTPTNETYLQSFKNFGFDGDKSISSSNDRGDGRLRQTASMNGHYSHSHTNHKPDADHKHDAMIFSVQATSGPDVTGNGQSDSTTTLLADSSESGADSVSNTLFVKLSSEDENLYRNYFRRQRVGLLPVLVVLATANAIVQVTLDVLSRRPENRLDRLIMISGSALVVWVCFGVSRRSSKESTIGALSGTDIGDHILPLKPILS</sequence>
<feature type="transmembrane region" description="Helical" evidence="2">
    <location>
        <begin position="157"/>
        <end position="176"/>
    </location>
</feature>
<evidence type="ECO:0000256" key="1">
    <source>
        <dbReference type="SAM" id="MobiDB-lite"/>
    </source>
</evidence>
<evidence type="ECO:0000313" key="3">
    <source>
        <dbReference type="EMBL" id="GFO26282.1"/>
    </source>
</evidence>
<dbReference type="Proteomes" id="UP000735302">
    <property type="component" value="Unassembled WGS sequence"/>
</dbReference>
<feature type="region of interest" description="Disordered" evidence="1">
    <location>
        <begin position="72"/>
        <end position="98"/>
    </location>
</feature>
<feature type="compositionally biased region" description="Low complexity" evidence="1">
    <location>
        <begin position="83"/>
        <end position="96"/>
    </location>
</feature>
<evidence type="ECO:0000256" key="2">
    <source>
        <dbReference type="SAM" id="Phobius"/>
    </source>
</evidence>
<feature type="transmembrane region" description="Helical" evidence="2">
    <location>
        <begin position="126"/>
        <end position="145"/>
    </location>
</feature>
<evidence type="ECO:0000313" key="4">
    <source>
        <dbReference type="Proteomes" id="UP000735302"/>
    </source>
</evidence>
<keyword evidence="2" id="KW-1133">Transmembrane helix</keyword>
<name>A0AAV4C4Q5_9GAST</name>
<organism evidence="3 4">
    <name type="scientific">Plakobranchus ocellatus</name>
    <dbReference type="NCBI Taxonomy" id="259542"/>
    <lineage>
        <taxon>Eukaryota</taxon>
        <taxon>Metazoa</taxon>
        <taxon>Spiralia</taxon>
        <taxon>Lophotrochozoa</taxon>
        <taxon>Mollusca</taxon>
        <taxon>Gastropoda</taxon>
        <taxon>Heterobranchia</taxon>
        <taxon>Euthyneura</taxon>
        <taxon>Panpulmonata</taxon>
        <taxon>Sacoglossa</taxon>
        <taxon>Placobranchoidea</taxon>
        <taxon>Plakobranchidae</taxon>
        <taxon>Plakobranchus</taxon>
    </lineage>
</organism>
<feature type="region of interest" description="Disordered" evidence="1">
    <location>
        <begin position="23"/>
        <end position="57"/>
    </location>
</feature>
<protein>
    <submittedName>
        <fullName evidence="3">Uncharacterized protein</fullName>
    </submittedName>
</protein>
<dbReference type="EMBL" id="BLXT01005798">
    <property type="protein sequence ID" value="GFO26282.1"/>
    <property type="molecule type" value="Genomic_DNA"/>
</dbReference>
<dbReference type="AlphaFoldDB" id="A0AAV4C4Q5"/>
<keyword evidence="4" id="KW-1185">Reference proteome</keyword>
<reference evidence="3 4" key="1">
    <citation type="journal article" date="2021" name="Elife">
        <title>Chloroplast acquisition without the gene transfer in kleptoplastic sea slugs, Plakobranchus ocellatus.</title>
        <authorList>
            <person name="Maeda T."/>
            <person name="Takahashi S."/>
            <person name="Yoshida T."/>
            <person name="Shimamura S."/>
            <person name="Takaki Y."/>
            <person name="Nagai Y."/>
            <person name="Toyoda A."/>
            <person name="Suzuki Y."/>
            <person name="Arimoto A."/>
            <person name="Ishii H."/>
            <person name="Satoh N."/>
            <person name="Nishiyama T."/>
            <person name="Hasebe M."/>
            <person name="Maruyama T."/>
            <person name="Minagawa J."/>
            <person name="Obokata J."/>
            <person name="Shigenobu S."/>
        </authorList>
    </citation>
    <scope>NUCLEOTIDE SEQUENCE [LARGE SCALE GENOMIC DNA]</scope>
</reference>
<keyword evidence="2" id="KW-0812">Transmembrane</keyword>
<feature type="compositionally biased region" description="Polar residues" evidence="1">
    <location>
        <begin position="72"/>
        <end position="82"/>
    </location>
</feature>
<accession>A0AAV4C4Q5</accession>
<comment type="caution">
    <text evidence="3">The sequence shown here is derived from an EMBL/GenBank/DDBJ whole genome shotgun (WGS) entry which is preliminary data.</text>
</comment>
<gene>
    <name evidence="3" type="ORF">PoB_005278700</name>
</gene>